<proteinExistence type="predicted"/>
<name>A0A6C0L6C8_9ZZZZ</name>
<feature type="transmembrane region" description="Helical" evidence="1">
    <location>
        <begin position="66"/>
        <end position="85"/>
    </location>
</feature>
<reference evidence="2" key="1">
    <citation type="journal article" date="2020" name="Nature">
        <title>Giant virus diversity and host interactions through global metagenomics.</title>
        <authorList>
            <person name="Schulz F."/>
            <person name="Roux S."/>
            <person name="Paez-Espino D."/>
            <person name="Jungbluth S."/>
            <person name="Walsh D.A."/>
            <person name="Denef V.J."/>
            <person name="McMahon K.D."/>
            <person name="Konstantinidis K.T."/>
            <person name="Eloe-Fadrosh E.A."/>
            <person name="Kyrpides N.C."/>
            <person name="Woyke T."/>
        </authorList>
    </citation>
    <scope>NUCLEOTIDE SEQUENCE</scope>
    <source>
        <strain evidence="2">GVMAG-M-3300027759-16</strain>
    </source>
</reference>
<keyword evidence="1" id="KW-0812">Transmembrane</keyword>
<keyword evidence="1" id="KW-1133">Transmembrane helix</keyword>
<dbReference type="EMBL" id="MN740437">
    <property type="protein sequence ID" value="QHU26153.1"/>
    <property type="molecule type" value="Genomic_DNA"/>
</dbReference>
<accession>A0A6C0L6C8</accession>
<keyword evidence="1" id="KW-0472">Membrane</keyword>
<protein>
    <submittedName>
        <fullName evidence="2">Uncharacterized protein</fullName>
    </submittedName>
</protein>
<dbReference type="AlphaFoldDB" id="A0A6C0L6C8"/>
<feature type="transmembrane region" description="Helical" evidence="1">
    <location>
        <begin position="6"/>
        <end position="24"/>
    </location>
</feature>
<organism evidence="2">
    <name type="scientific">viral metagenome</name>
    <dbReference type="NCBI Taxonomy" id="1070528"/>
    <lineage>
        <taxon>unclassified sequences</taxon>
        <taxon>metagenomes</taxon>
        <taxon>organismal metagenomes</taxon>
    </lineage>
</organism>
<evidence type="ECO:0000313" key="2">
    <source>
        <dbReference type="EMBL" id="QHU26153.1"/>
    </source>
</evidence>
<sequence length="104" mass="11903">MKGYHMYFILLKVLVVIQTILIIFKLEKANHLTYVISDTMFKLSIGAFIIYFFLTTTIPGTEFHDMIVLYYAGVLLIFDAVYTGVPEILKHVGINPPSWMAVLN</sequence>
<feature type="transmembrane region" description="Helical" evidence="1">
    <location>
        <begin position="31"/>
        <end position="54"/>
    </location>
</feature>
<evidence type="ECO:0000256" key="1">
    <source>
        <dbReference type="SAM" id="Phobius"/>
    </source>
</evidence>